<dbReference type="GO" id="GO:0008270">
    <property type="term" value="F:zinc ion binding"/>
    <property type="evidence" value="ECO:0007669"/>
    <property type="project" value="InterPro"/>
</dbReference>
<dbReference type="PROSITE" id="PS50048">
    <property type="entry name" value="ZN2_CY6_FUNGAL_2"/>
    <property type="match status" value="1"/>
</dbReference>
<dbReference type="EMBL" id="BCMY01000014">
    <property type="protein sequence ID" value="GAQ44929.1"/>
    <property type="molecule type" value="Genomic_DNA"/>
</dbReference>
<keyword evidence="1" id="KW-0805">Transcription regulation</keyword>
<dbReference type="GO" id="GO:0009074">
    <property type="term" value="P:aromatic amino acid family catabolic process"/>
    <property type="evidence" value="ECO:0007669"/>
    <property type="project" value="TreeGrafter"/>
</dbReference>
<evidence type="ECO:0000256" key="4">
    <source>
        <dbReference type="ARBA" id="ARBA00023242"/>
    </source>
</evidence>
<evidence type="ECO:0000259" key="6">
    <source>
        <dbReference type="PROSITE" id="PS50048"/>
    </source>
</evidence>
<dbReference type="GO" id="GO:0005634">
    <property type="term" value="C:nucleus"/>
    <property type="evidence" value="ECO:0007669"/>
    <property type="project" value="TreeGrafter"/>
</dbReference>
<proteinExistence type="predicted"/>
<evidence type="ECO:0000256" key="5">
    <source>
        <dbReference type="SAM" id="MobiDB-lite"/>
    </source>
</evidence>
<dbReference type="CDD" id="cd12148">
    <property type="entry name" value="fungal_TF_MHR"/>
    <property type="match status" value="1"/>
</dbReference>
<dbReference type="Gene3D" id="4.10.240.10">
    <property type="entry name" value="Zn(2)-C6 fungal-type DNA-binding domain"/>
    <property type="match status" value="1"/>
</dbReference>
<feature type="domain" description="Zn(2)-C6 fungal-type" evidence="6">
    <location>
        <begin position="25"/>
        <end position="57"/>
    </location>
</feature>
<evidence type="ECO:0000256" key="2">
    <source>
        <dbReference type="ARBA" id="ARBA00023125"/>
    </source>
</evidence>
<dbReference type="VEuPathDB" id="FungiDB:ASPNIDRAFT2_1163360"/>
<keyword evidence="4" id="KW-0539">Nucleus</keyword>
<accession>A0A100IPF7</accession>
<feature type="region of interest" description="Disordered" evidence="5">
    <location>
        <begin position="56"/>
        <end position="125"/>
    </location>
</feature>
<dbReference type="OrthoDB" id="2262349at2759"/>
<name>A0A100IPF7_ASPNG</name>
<comment type="caution">
    <text evidence="7">The sequence shown here is derived from an EMBL/GenBank/DDBJ whole genome shotgun (WGS) entry which is preliminary data.</text>
</comment>
<dbReference type="Pfam" id="PF00172">
    <property type="entry name" value="Zn_clus"/>
    <property type="match status" value="1"/>
</dbReference>
<dbReference type="VEuPathDB" id="FungiDB:An12g05200"/>
<sequence>MEHKPTRPSRSRAVSRYQYQRAYQACIPCARRKTKCKRSDNAIACERCEKKGIQCMSSSKRPWSRSTPKGNNLDTYSPPVTPDAEPDSALRMREIHDVDGSRSPFESEARREDSLERDIDPEQRRLTSGNEFSQSMMETVVSNEQDAMRLLFKAAAPSKRPTEVATPQSSRLHSDSNEDYSYLDALRVWNACRFVRMGWFTAQEAISLIEWFFTHLSPLSPILTDFYASPTNHFWLVTQEPFLCCTLLLLASRYYILPGRAGRVRSSFIHHRLSQHCQHLLLRVMLGQEKFSKAKTRTLGTIEALLLLCEWYPKSLHFPPESDGWDSDLIMTDPDVRDPQLESEHEPSVSLQWQQEVIEPTKRLERMSWMILSAAVALAHELGVFRDEVTLPPVQTQTRSDSRVYHETLELRRKRLPSLLLVYSDMVSARIGCDSLISLDPNSPSVLLSADDEWWAPMRLWVRLMQIFRSITSTYTAILKKARPGASIRSLIDAKRQELSEWRSIYESITVKQTNFSNTLFIDYQHVHTILNSIGMQEMLTLNSPRDISSPCGYTDAVIDGCTQILAKISTLSHSGLLRYMPVRIFFRMASSSVFLLKGLALGTPRVRLSSALRTLESTIEGLQEVLAEDELHLGGRYAKLLEIVVARLRKSLLDASYVYGDLGEEQIRSTNRQDCMEDVNQEASLPIRDENIGFHIQTSGPEEGRDLFSDDQWLSLPFDTSMAPFGSFLGDLGVLPDPIDTDLDFLWNLPP</sequence>
<feature type="compositionally biased region" description="Basic and acidic residues" evidence="5">
    <location>
        <begin position="88"/>
        <end position="125"/>
    </location>
</feature>
<evidence type="ECO:0000313" key="8">
    <source>
        <dbReference type="Proteomes" id="UP000068243"/>
    </source>
</evidence>
<dbReference type="VEuPathDB" id="FungiDB:ATCC64974_37090"/>
<protein>
    <recommendedName>
        <fullName evidence="6">Zn(2)-C6 fungal-type domain-containing protein</fullName>
    </recommendedName>
</protein>
<dbReference type="Proteomes" id="UP000068243">
    <property type="component" value="Unassembled WGS sequence"/>
</dbReference>
<reference evidence="8" key="1">
    <citation type="journal article" date="2016" name="Genome Announc.">
        <title>Draft genome sequence of Aspergillus niger strain An76.</title>
        <authorList>
            <person name="Gong W."/>
            <person name="Cheng Z."/>
            <person name="Zhang H."/>
            <person name="Liu L."/>
            <person name="Gao P."/>
            <person name="Wang L."/>
        </authorList>
    </citation>
    <scope>NUCLEOTIDE SEQUENCE [LARGE SCALE GENOMIC DNA]</scope>
    <source>
        <strain evidence="8">An76</strain>
    </source>
</reference>
<dbReference type="PROSITE" id="PS00463">
    <property type="entry name" value="ZN2_CY6_FUNGAL_1"/>
    <property type="match status" value="1"/>
</dbReference>
<dbReference type="GO" id="GO:0003677">
    <property type="term" value="F:DNA binding"/>
    <property type="evidence" value="ECO:0007669"/>
    <property type="project" value="UniProtKB-KW"/>
</dbReference>
<dbReference type="AlphaFoldDB" id="A0A100IPF7"/>
<dbReference type="SMART" id="SM00066">
    <property type="entry name" value="GAL4"/>
    <property type="match status" value="1"/>
</dbReference>
<evidence type="ECO:0000313" key="7">
    <source>
        <dbReference type="EMBL" id="GAQ44929.1"/>
    </source>
</evidence>
<evidence type="ECO:0000256" key="3">
    <source>
        <dbReference type="ARBA" id="ARBA00023163"/>
    </source>
</evidence>
<dbReference type="InterPro" id="IPR052780">
    <property type="entry name" value="AAA_Catabolism_Regulators"/>
</dbReference>
<dbReference type="VEuPathDB" id="FungiDB:M747DRAFT_356973"/>
<dbReference type="GO" id="GO:0045944">
    <property type="term" value="P:positive regulation of transcription by RNA polymerase II"/>
    <property type="evidence" value="ECO:0007669"/>
    <property type="project" value="TreeGrafter"/>
</dbReference>
<dbReference type="InterPro" id="IPR001138">
    <property type="entry name" value="Zn2Cys6_DnaBD"/>
</dbReference>
<keyword evidence="3" id="KW-0804">Transcription</keyword>
<dbReference type="SUPFAM" id="SSF57701">
    <property type="entry name" value="Zn2/Cys6 DNA-binding domain"/>
    <property type="match status" value="1"/>
</dbReference>
<gene>
    <name evidence="7" type="ORF">ABL_07590</name>
</gene>
<keyword evidence="2" id="KW-0238">DNA-binding</keyword>
<dbReference type="OMA" id="PMLCCTI"/>
<organism evidence="7 8">
    <name type="scientific">Aspergillus niger</name>
    <dbReference type="NCBI Taxonomy" id="5061"/>
    <lineage>
        <taxon>Eukaryota</taxon>
        <taxon>Fungi</taxon>
        <taxon>Dikarya</taxon>
        <taxon>Ascomycota</taxon>
        <taxon>Pezizomycotina</taxon>
        <taxon>Eurotiomycetes</taxon>
        <taxon>Eurotiomycetidae</taxon>
        <taxon>Eurotiales</taxon>
        <taxon>Aspergillaceae</taxon>
        <taxon>Aspergillus</taxon>
        <taxon>Aspergillus subgen. Circumdati</taxon>
    </lineage>
</organism>
<dbReference type="PANTHER" id="PTHR31644">
    <property type="entry name" value="TRANSCRIPTIONAL ACTIVATOR ARO80-RELATED"/>
    <property type="match status" value="1"/>
</dbReference>
<dbReference type="PANTHER" id="PTHR31644:SF4">
    <property type="entry name" value="ZN(II)2CYS6 TRANSCRIPTION FACTOR (EUROFUNG)"/>
    <property type="match status" value="1"/>
</dbReference>
<dbReference type="InterPro" id="IPR036864">
    <property type="entry name" value="Zn2-C6_fun-type_DNA-bd_sf"/>
</dbReference>
<dbReference type="CDD" id="cd00067">
    <property type="entry name" value="GAL4"/>
    <property type="match status" value="1"/>
</dbReference>
<dbReference type="GO" id="GO:0000981">
    <property type="term" value="F:DNA-binding transcription factor activity, RNA polymerase II-specific"/>
    <property type="evidence" value="ECO:0007669"/>
    <property type="project" value="InterPro"/>
</dbReference>
<evidence type="ECO:0000256" key="1">
    <source>
        <dbReference type="ARBA" id="ARBA00023015"/>
    </source>
</evidence>
<feature type="compositionally biased region" description="Polar residues" evidence="5">
    <location>
        <begin position="56"/>
        <end position="75"/>
    </location>
</feature>